<dbReference type="PANTHER" id="PTHR43155">
    <property type="entry name" value="CYCLIC DI-GMP PHOSPHODIESTERASE PA4108-RELATED"/>
    <property type="match status" value="1"/>
</dbReference>
<feature type="domain" description="HD" evidence="2">
    <location>
        <begin position="244"/>
        <end position="366"/>
    </location>
</feature>
<dbReference type="AlphaFoldDB" id="A0A537LRN2"/>
<keyword evidence="1" id="KW-0472">Membrane</keyword>
<evidence type="ECO:0000313" key="5">
    <source>
        <dbReference type="Proteomes" id="UP000315217"/>
    </source>
</evidence>
<feature type="transmembrane region" description="Helical" evidence="1">
    <location>
        <begin position="168"/>
        <end position="187"/>
    </location>
</feature>
<comment type="caution">
    <text evidence="4">The sequence shown here is derived from an EMBL/GenBank/DDBJ whole genome shotgun (WGS) entry which is preliminary data.</text>
</comment>
<evidence type="ECO:0000259" key="2">
    <source>
        <dbReference type="PROSITE" id="PS51831"/>
    </source>
</evidence>
<dbReference type="InterPro" id="IPR006675">
    <property type="entry name" value="HDIG_dom"/>
</dbReference>
<dbReference type="Gene3D" id="1.10.3210.10">
    <property type="entry name" value="Hypothetical protein af1432"/>
    <property type="match status" value="1"/>
</dbReference>
<dbReference type="SUPFAM" id="SSF109604">
    <property type="entry name" value="HD-domain/PDEase-like"/>
    <property type="match status" value="1"/>
</dbReference>
<evidence type="ECO:0000259" key="3">
    <source>
        <dbReference type="PROSITE" id="PS51832"/>
    </source>
</evidence>
<dbReference type="EMBL" id="VBAI01000108">
    <property type="protein sequence ID" value="TMJ10650.1"/>
    <property type="molecule type" value="Genomic_DNA"/>
</dbReference>
<accession>A0A537LRN2</accession>
<protein>
    <submittedName>
        <fullName evidence="4">HD-GYP domain-containing protein</fullName>
    </submittedName>
</protein>
<keyword evidence="1" id="KW-0812">Transmembrane</keyword>
<dbReference type="InterPro" id="IPR003607">
    <property type="entry name" value="HD/PDEase_dom"/>
</dbReference>
<dbReference type="InterPro" id="IPR006674">
    <property type="entry name" value="HD_domain"/>
</dbReference>
<feature type="transmembrane region" description="Helical" evidence="1">
    <location>
        <begin position="199"/>
        <end position="216"/>
    </location>
</feature>
<dbReference type="PANTHER" id="PTHR43155:SF2">
    <property type="entry name" value="CYCLIC DI-GMP PHOSPHODIESTERASE PA4108"/>
    <property type="match status" value="1"/>
</dbReference>
<dbReference type="InterPro" id="IPR037522">
    <property type="entry name" value="HD_GYP_dom"/>
</dbReference>
<evidence type="ECO:0000313" key="4">
    <source>
        <dbReference type="EMBL" id="TMJ10650.1"/>
    </source>
</evidence>
<feature type="transmembrane region" description="Helical" evidence="1">
    <location>
        <begin position="136"/>
        <end position="156"/>
    </location>
</feature>
<dbReference type="Pfam" id="PF13487">
    <property type="entry name" value="HD_5"/>
    <property type="match status" value="1"/>
</dbReference>
<reference evidence="4 5" key="1">
    <citation type="journal article" date="2019" name="Nat. Microbiol.">
        <title>Mediterranean grassland soil C-N compound turnover is dependent on rainfall and depth, and is mediated by genomically divergent microorganisms.</title>
        <authorList>
            <person name="Diamond S."/>
            <person name="Andeer P.F."/>
            <person name="Li Z."/>
            <person name="Crits-Christoph A."/>
            <person name="Burstein D."/>
            <person name="Anantharaman K."/>
            <person name="Lane K.R."/>
            <person name="Thomas B.C."/>
            <person name="Pan C."/>
            <person name="Northen T.R."/>
            <person name="Banfield J.F."/>
        </authorList>
    </citation>
    <scope>NUCLEOTIDE SEQUENCE [LARGE SCALE GENOMIC DNA]</scope>
    <source>
        <strain evidence="4">NP_1</strain>
    </source>
</reference>
<name>A0A537LRN2_9BACT</name>
<evidence type="ECO:0000256" key="1">
    <source>
        <dbReference type="SAM" id="Phobius"/>
    </source>
</evidence>
<organism evidence="4 5">
    <name type="scientific">Candidatus Segetimicrobium genomatis</name>
    <dbReference type="NCBI Taxonomy" id="2569760"/>
    <lineage>
        <taxon>Bacteria</taxon>
        <taxon>Bacillati</taxon>
        <taxon>Candidatus Sysuimicrobiota</taxon>
        <taxon>Candidatus Sysuimicrobiia</taxon>
        <taxon>Candidatus Sysuimicrobiales</taxon>
        <taxon>Candidatus Segetimicrobiaceae</taxon>
        <taxon>Candidatus Segetimicrobium</taxon>
    </lineage>
</organism>
<gene>
    <name evidence="4" type="ORF">E6G98_07190</name>
</gene>
<dbReference type="CDD" id="cd00077">
    <property type="entry name" value="HDc"/>
    <property type="match status" value="1"/>
</dbReference>
<feature type="domain" description="HD-GYP" evidence="3">
    <location>
        <begin position="222"/>
        <end position="408"/>
    </location>
</feature>
<keyword evidence="1" id="KW-1133">Transmembrane helix</keyword>
<dbReference type="SMART" id="SM00471">
    <property type="entry name" value="HDc"/>
    <property type="match status" value="1"/>
</dbReference>
<feature type="transmembrane region" description="Helical" evidence="1">
    <location>
        <begin position="63"/>
        <end position="92"/>
    </location>
</feature>
<sequence>MGKRSLSLVLSLFGGAALVYVAVAAAVVGVAGRNLLLLTLVLPTAWLRVNLEPAGHLTLAPAVVITALVLAPPYVSVAVAAFSAIVSAVLFARMPLKRALEDAGEDTIPIVLALASTGALLSLPEGLASRGFGQQLFAVLVYVLSRVVLAAIRASIFDGIEIKTFLSSSGRVLASNAMLLSLVALGLSRLTNIYGNTGYFVLPLAIIALIESYHPFKLLSDQRSVLFASLSMVAQAIDLKDAYTGKHARDASDIAVRLARSLRLAESEVRKIRIAAILHDIGKIGVSGRIIRKPSALNSEEMYAMRQHPVIGAEIMQPVELLTEAAEIVRHHHEHYDGSGYPSGLEGDAIPIGSRIVLVADAFNAITTDRPYRKARSKNEALGVLREYSGKQFDPKVVATLEAIVAIL</sequence>
<dbReference type="Proteomes" id="UP000315217">
    <property type="component" value="Unassembled WGS sequence"/>
</dbReference>
<dbReference type="PROSITE" id="PS51831">
    <property type="entry name" value="HD"/>
    <property type="match status" value="1"/>
</dbReference>
<dbReference type="NCBIfam" id="TIGR00277">
    <property type="entry name" value="HDIG"/>
    <property type="match status" value="1"/>
</dbReference>
<dbReference type="PROSITE" id="PS51832">
    <property type="entry name" value="HD_GYP"/>
    <property type="match status" value="1"/>
</dbReference>
<proteinExistence type="predicted"/>